<dbReference type="GO" id="GO:0000976">
    <property type="term" value="F:transcription cis-regulatory region binding"/>
    <property type="evidence" value="ECO:0007669"/>
    <property type="project" value="TreeGrafter"/>
</dbReference>
<dbReference type="InterPro" id="IPR050109">
    <property type="entry name" value="HTH-type_TetR-like_transc_reg"/>
</dbReference>
<keyword evidence="7" id="KW-1185">Reference proteome</keyword>
<dbReference type="KEGG" id="mauu:NCTC10437_04340"/>
<evidence type="ECO:0000313" key="7">
    <source>
        <dbReference type="Proteomes" id="UP000279306"/>
    </source>
</evidence>
<dbReference type="SUPFAM" id="SSF46689">
    <property type="entry name" value="Homeodomain-like"/>
    <property type="match status" value="1"/>
</dbReference>
<dbReference type="InterPro" id="IPR001647">
    <property type="entry name" value="HTH_TetR"/>
</dbReference>
<evidence type="ECO:0000256" key="3">
    <source>
        <dbReference type="ARBA" id="ARBA00023163"/>
    </source>
</evidence>
<dbReference type="Gene3D" id="1.10.357.10">
    <property type="entry name" value="Tetracycline Repressor, domain 2"/>
    <property type="match status" value="1"/>
</dbReference>
<proteinExistence type="predicted"/>
<dbReference type="STRING" id="1791.GCA_001049355_05526"/>
<keyword evidence="3" id="KW-0804">Transcription</keyword>
<dbReference type="Gene3D" id="1.10.10.60">
    <property type="entry name" value="Homeodomain-like"/>
    <property type="match status" value="1"/>
</dbReference>
<sequence>MQPGADRDDERRRIIEAAYRCLLAQRAGPVPMSAILSSAGLSSRAFYRHFVSKDDLFLALLHQAGAVLVAHVNGVAEAAVGTPVEQLADWIGEMFDSIVDPEQLRQLTVIDCDQVRAAKGYREMRERLHVERERSLTEILRRGHDDGSFPLVDPEPDAVAINAVVSRVMAHQNAHDVQSVKQAQARVLDFALRAVGAVTPT</sequence>
<evidence type="ECO:0000259" key="5">
    <source>
        <dbReference type="PROSITE" id="PS50977"/>
    </source>
</evidence>
<name>A0A448IY03_MYCAU</name>
<dbReference type="InterPro" id="IPR036271">
    <property type="entry name" value="Tet_transcr_reg_TetR-rel_C_sf"/>
</dbReference>
<accession>A0A448IY03</accession>
<organism evidence="6 7">
    <name type="scientific">Mycolicibacterium aurum</name>
    <name type="common">Mycobacterium aurum</name>
    <dbReference type="NCBI Taxonomy" id="1791"/>
    <lineage>
        <taxon>Bacteria</taxon>
        <taxon>Bacillati</taxon>
        <taxon>Actinomycetota</taxon>
        <taxon>Actinomycetes</taxon>
        <taxon>Mycobacteriales</taxon>
        <taxon>Mycobacteriaceae</taxon>
        <taxon>Mycolicibacterium</taxon>
    </lineage>
</organism>
<evidence type="ECO:0000256" key="2">
    <source>
        <dbReference type="ARBA" id="ARBA00023125"/>
    </source>
</evidence>
<dbReference type="RefSeq" id="WP_197724139.1">
    <property type="nucleotide sequence ID" value="NZ_CVQQ01000030.1"/>
</dbReference>
<protein>
    <submittedName>
        <fullName evidence="6">TetR family transcriptional regulator</fullName>
    </submittedName>
</protein>
<feature type="domain" description="HTH tetR-type" evidence="5">
    <location>
        <begin position="8"/>
        <end position="68"/>
    </location>
</feature>
<dbReference type="EMBL" id="LR134356">
    <property type="protein sequence ID" value="VEG57332.1"/>
    <property type="molecule type" value="Genomic_DNA"/>
</dbReference>
<dbReference type="Pfam" id="PF00440">
    <property type="entry name" value="TetR_N"/>
    <property type="match status" value="1"/>
</dbReference>
<feature type="DNA-binding region" description="H-T-H motif" evidence="4">
    <location>
        <begin position="31"/>
        <end position="50"/>
    </location>
</feature>
<evidence type="ECO:0000313" key="6">
    <source>
        <dbReference type="EMBL" id="VEG57332.1"/>
    </source>
</evidence>
<dbReference type="SUPFAM" id="SSF48498">
    <property type="entry name" value="Tetracyclin repressor-like, C-terminal domain"/>
    <property type="match status" value="1"/>
</dbReference>
<keyword evidence="1" id="KW-0805">Transcription regulation</keyword>
<dbReference type="GO" id="GO:0003700">
    <property type="term" value="F:DNA-binding transcription factor activity"/>
    <property type="evidence" value="ECO:0007669"/>
    <property type="project" value="TreeGrafter"/>
</dbReference>
<evidence type="ECO:0000256" key="1">
    <source>
        <dbReference type="ARBA" id="ARBA00023015"/>
    </source>
</evidence>
<dbReference type="Proteomes" id="UP000279306">
    <property type="component" value="Chromosome"/>
</dbReference>
<reference evidence="6 7" key="1">
    <citation type="submission" date="2018-12" db="EMBL/GenBank/DDBJ databases">
        <authorList>
            <consortium name="Pathogen Informatics"/>
        </authorList>
    </citation>
    <scope>NUCLEOTIDE SEQUENCE [LARGE SCALE GENOMIC DNA]</scope>
    <source>
        <strain evidence="6 7">NCTC10437</strain>
    </source>
</reference>
<dbReference type="PANTHER" id="PTHR30055">
    <property type="entry name" value="HTH-TYPE TRANSCRIPTIONAL REGULATOR RUTR"/>
    <property type="match status" value="1"/>
</dbReference>
<keyword evidence="2 4" id="KW-0238">DNA-binding</keyword>
<dbReference type="PANTHER" id="PTHR30055:SF234">
    <property type="entry name" value="HTH-TYPE TRANSCRIPTIONAL REGULATOR BETI"/>
    <property type="match status" value="1"/>
</dbReference>
<gene>
    <name evidence="6" type="ORF">NCTC10437_04340</name>
</gene>
<dbReference type="InterPro" id="IPR009057">
    <property type="entry name" value="Homeodomain-like_sf"/>
</dbReference>
<dbReference type="PROSITE" id="PS50977">
    <property type="entry name" value="HTH_TETR_2"/>
    <property type="match status" value="1"/>
</dbReference>
<evidence type="ECO:0000256" key="4">
    <source>
        <dbReference type="PROSITE-ProRule" id="PRU00335"/>
    </source>
</evidence>
<dbReference type="AlphaFoldDB" id="A0A448IY03"/>